<dbReference type="Pfam" id="PF13432">
    <property type="entry name" value="TPR_16"/>
    <property type="match status" value="1"/>
</dbReference>
<protein>
    <submittedName>
        <fullName evidence="3">Tetratricopeptide repeat protein</fullName>
    </submittedName>
</protein>
<gene>
    <name evidence="3" type="ORF">E6K72_11260</name>
</gene>
<evidence type="ECO:0000313" key="4">
    <source>
        <dbReference type="Proteomes" id="UP000317716"/>
    </source>
</evidence>
<comment type="caution">
    <text evidence="3">The sequence shown here is derived from an EMBL/GenBank/DDBJ whole genome shotgun (WGS) entry which is preliminary data.</text>
</comment>
<feature type="compositionally biased region" description="Low complexity" evidence="1">
    <location>
        <begin position="509"/>
        <end position="519"/>
    </location>
</feature>
<feature type="region of interest" description="Disordered" evidence="1">
    <location>
        <begin position="505"/>
        <end position="593"/>
    </location>
</feature>
<dbReference type="InterPro" id="IPR011990">
    <property type="entry name" value="TPR-like_helical_dom_sf"/>
</dbReference>
<feature type="region of interest" description="Disordered" evidence="1">
    <location>
        <begin position="1"/>
        <end position="21"/>
    </location>
</feature>
<dbReference type="Pfam" id="PF13174">
    <property type="entry name" value="TPR_6"/>
    <property type="match status" value="1"/>
</dbReference>
<evidence type="ECO:0000256" key="2">
    <source>
        <dbReference type="SAM" id="Phobius"/>
    </source>
</evidence>
<dbReference type="Gene3D" id="1.25.40.10">
    <property type="entry name" value="Tetratricopeptide repeat domain"/>
    <property type="match status" value="3"/>
</dbReference>
<keyword evidence="2" id="KW-0812">Transmembrane</keyword>
<feature type="compositionally biased region" description="Pro residues" evidence="1">
    <location>
        <begin position="554"/>
        <end position="567"/>
    </location>
</feature>
<keyword evidence="2" id="KW-1133">Transmembrane helix</keyword>
<dbReference type="SUPFAM" id="SSF48452">
    <property type="entry name" value="TPR-like"/>
    <property type="match status" value="3"/>
</dbReference>
<feature type="transmembrane region" description="Helical" evidence="2">
    <location>
        <begin position="27"/>
        <end position="48"/>
    </location>
</feature>
<accession>A0A538SGX6</accession>
<reference evidence="3 4" key="1">
    <citation type="journal article" date="2019" name="Nat. Microbiol.">
        <title>Mediterranean grassland soil C-N compound turnover is dependent on rainfall and depth, and is mediated by genomically divergent microorganisms.</title>
        <authorList>
            <person name="Diamond S."/>
            <person name="Andeer P.F."/>
            <person name="Li Z."/>
            <person name="Crits-Christoph A."/>
            <person name="Burstein D."/>
            <person name="Anantharaman K."/>
            <person name="Lane K.R."/>
            <person name="Thomas B.C."/>
            <person name="Pan C."/>
            <person name="Northen T.R."/>
            <person name="Banfield J.F."/>
        </authorList>
    </citation>
    <scope>NUCLEOTIDE SEQUENCE [LARGE SCALE GENOMIC DNA]</scope>
    <source>
        <strain evidence="3">WS_2</strain>
    </source>
</reference>
<sequence>MNAMSDRARFTGVPRGKRARSGGAQLCGVRVVSFALALITLSSCAYYNTFYLARKYYYRATGGAPYAVDGGLQGNATDFNKSIDYSKKLLAQYPKSKWVDDAYLLWAKALLGRDDPIETVNMLQDYRTRFPKSGLGVEALFYLGVADRNAHHYTEALAALDDFLRRAPRHELAPNAQLERARALTALEQPKEAAAAASQLLERYPGSPLAGRALALRAEALLASGDYEQARVDFHALGTQAADDEQRLGYLLREVDCLEAAHRNQEELALIKDALSHEPEVPVPDTTGGKLPVPQTAPTAQRWGRLMVRYGTALLQGGHLDDALAAYGRVARAYPHTELAAEAQYRIGFAKETVAEDFEGARSEYGRVRDVMPGGSSATLAAERLVNLDRLAQYRTGTGDTLQKRVEAGFLLAELYLFTHDRPDRALEEYRHIAQTYNGTPYAAKAMNAQGWILSRKLHRQAAAESLFWRVIYDYPATEAQLAARDYLEFAGRVVPDSLIKAPAPKVAPPDTAAAHAAPPEAPPAATSQLGKIPAGQDSLRLGPRRQGASLHMPPLPGGPGALPPHGTPSSAPHDSAASRTPPDTAAGRPRTP</sequence>
<proteinExistence type="predicted"/>
<keyword evidence="2" id="KW-0472">Membrane</keyword>
<evidence type="ECO:0000256" key="1">
    <source>
        <dbReference type="SAM" id="MobiDB-lite"/>
    </source>
</evidence>
<dbReference type="EMBL" id="VBOS01000405">
    <property type="protein sequence ID" value="TMQ50624.1"/>
    <property type="molecule type" value="Genomic_DNA"/>
</dbReference>
<organism evidence="3 4">
    <name type="scientific">Eiseniibacteriota bacterium</name>
    <dbReference type="NCBI Taxonomy" id="2212470"/>
    <lineage>
        <taxon>Bacteria</taxon>
        <taxon>Candidatus Eiseniibacteriota</taxon>
    </lineage>
</organism>
<dbReference type="InterPro" id="IPR019734">
    <property type="entry name" value="TPR_rpt"/>
</dbReference>
<dbReference type="Proteomes" id="UP000317716">
    <property type="component" value="Unassembled WGS sequence"/>
</dbReference>
<dbReference type="AlphaFoldDB" id="A0A538SGX6"/>
<dbReference type="SMART" id="SM00028">
    <property type="entry name" value="TPR"/>
    <property type="match status" value="4"/>
</dbReference>
<evidence type="ECO:0000313" key="3">
    <source>
        <dbReference type="EMBL" id="TMQ50624.1"/>
    </source>
</evidence>
<name>A0A538SGX6_UNCEI</name>